<keyword evidence="6 13" id="KW-0808">Transferase</keyword>
<keyword evidence="7" id="KW-0547">Nucleotide-binding</keyword>
<comment type="caution">
    <text evidence="13">The sequence shown here is derived from an EMBL/GenBank/DDBJ whole genome shotgun (WGS) entry which is preliminary data.</text>
</comment>
<evidence type="ECO:0000259" key="12">
    <source>
        <dbReference type="PROSITE" id="PS50885"/>
    </source>
</evidence>
<keyword evidence="10" id="KW-0472">Membrane</keyword>
<keyword evidence="14" id="KW-1185">Reference proteome</keyword>
<evidence type="ECO:0000256" key="1">
    <source>
        <dbReference type="ARBA" id="ARBA00000085"/>
    </source>
</evidence>
<dbReference type="OrthoDB" id="9804645at2"/>
<proteinExistence type="predicted"/>
<feature type="transmembrane region" description="Helical" evidence="10">
    <location>
        <begin position="134"/>
        <end position="153"/>
    </location>
</feature>
<dbReference type="SMART" id="SM00304">
    <property type="entry name" value="HAMP"/>
    <property type="match status" value="1"/>
</dbReference>
<feature type="domain" description="Histidine kinase" evidence="11">
    <location>
        <begin position="214"/>
        <end position="423"/>
    </location>
</feature>
<dbReference type="InterPro" id="IPR005467">
    <property type="entry name" value="His_kinase_dom"/>
</dbReference>
<evidence type="ECO:0000259" key="11">
    <source>
        <dbReference type="PROSITE" id="PS50109"/>
    </source>
</evidence>
<evidence type="ECO:0000256" key="8">
    <source>
        <dbReference type="ARBA" id="ARBA00022777"/>
    </source>
</evidence>
<dbReference type="InterPro" id="IPR004358">
    <property type="entry name" value="Sig_transdc_His_kin-like_C"/>
</dbReference>
<dbReference type="PANTHER" id="PTHR44936:SF10">
    <property type="entry name" value="SENSOR PROTEIN RSTB"/>
    <property type="match status" value="1"/>
</dbReference>
<reference evidence="13 14" key="1">
    <citation type="submission" date="2019-02" db="EMBL/GenBank/DDBJ databases">
        <title>Deep-cultivation of Planctomycetes and their phenomic and genomic characterization uncovers novel biology.</title>
        <authorList>
            <person name="Wiegand S."/>
            <person name="Jogler M."/>
            <person name="Boedeker C."/>
            <person name="Pinto D."/>
            <person name="Vollmers J."/>
            <person name="Rivas-Marin E."/>
            <person name="Kohn T."/>
            <person name="Peeters S.H."/>
            <person name="Heuer A."/>
            <person name="Rast P."/>
            <person name="Oberbeckmann S."/>
            <person name="Bunk B."/>
            <person name="Jeske O."/>
            <person name="Meyerdierks A."/>
            <person name="Storesund J.E."/>
            <person name="Kallscheuer N."/>
            <person name="Luecker S."/>
            <person name="Lage O.M."/>
            <person name="Pohl T."/>
            <person name="Merkel B.J."/>
            <person name="Hornburger P."/>
            <person name="Mueller R.-W."/>
            <person name="Bruemmer F."/>
            <person name="Labrenz M."/>
            <person name="Spormann A.M."/>
            <person name="Op Den Camp H."/>
            <person name="Overmann J."/>
            <person name="Amann R."/>
            <person name="Jetten M.S.M."/>
            <person name="Mascher T."/>
            <person name="Medema M.H."/>
            <person name="Devos D.P."/>
            <person name="Kaster A.-K."/>
            <person name="Ovreas L."/>
            <person name="Rohde M."/>
            <person name="Galperin M.Y."/>
            <person name="Jogler C."/>
        </authorList>
    </citation>
    <scope>NUCLEOTIDE SEQUENCE [LARGE SCALE GENOMIC DNA]</scope>
    <source>
        <strain evidence="13 14">Poly51</strain>
    </source>
</reference>
<dbReference type="Pfam" id="PF02518">
    <property type="entry name" value="HATPase_c"/>
    <property type="match status" value="1"/>
</dbReference>
<dbReference type="GO" id="GO:0000155">
    <property type="term" value="F:phosphorelay sensor kinase activity"/>
    <property type="evidence" value="ECO:0007669"/>
    <property type="project" value="InterPro"/>
</dbReference>
<evidence type="ECO:0000256" key="7">
    <source>
        <dbReference type="ARBA" id="ARBA00022741"/>
    </source>
</evidence>
<evidence type="ECO:0000256" key="4">
    <source>
        <dbReference type="ARBA" id="ARBA00022475"/>
    </source>
</evidence>
<dbReference type="PROSITE" id="PS50109">
    <property type="entry name" value="HIS_KIN"/>
    <property type="match status" value="1"/>
</dbReference>
<keyword evidence="5" id="KW-0597">Phosphoprotein</keyword>
<dbReference type="SMART" id="SM00388">
    <property type="entry name" value="HisKA"/>
    <property type="match status" value="1"/>
</dbReference>
<dbReference type="AlphaFoldDB" id="A0A5C6EDU3"/>
<dbReference type="Pfam" id="PF00512">
    <property type="entry name" value="HisKA"/>
    <property type="match status" value="1"/>
</dbReference>
<dbReference type="InterPro" id="IPR036097">
    <property type="entry name" value="HisK_dim/P_sf"/>
</dbReference>
<keyword evidence="9" id="KW-0067">ATP-binding</keyword>
<dbReference type="GO" id="GO:0005524">
    <property type="term" value="F:ATP binding"/>
    <property type="evidence" value="ECO:0007669"/>
    <property type="project" value="UniProtKB-KW"/>
</dbReference>
<evidence type="ECO:0000256" key="3">
    <source>
        <dbReference type="ARBA" id="ARBA00012438"/>
    </source>
</evidence>
<evidence type="ECO:0000313" key="13">
    <source>
        <dbReference type="EMBL" id="TWU46167.1"/>
    </source>
</evidence>
<comment type="catalytic activity">
    <reaction evidence="1">
        <text>ATP + protein L-histidine = ADP + protein N-phospho-L-histidine.</text>
        <dbReference type="EC" id="2.7.13.3"/>
    </reaction>
</comment>
<dbReference type="Proteomes" id="UP000318288">
    <property type="component" value="Unassembled WGS sequence"/>
</dbReference>
<evidence type="ECO:0000256" key="10">
    <source>
        <dbReference type="SAM" id="Phobius"/>
    </source>
</evidence>
<dbReference type="PROSITE" id="PS50885">
    <property type="entry name" value="HAMP"/>
    <property type="match status" value="1"/>
</dbReference>
<dbReference type="InterPro" id="IPR036890">
    <property type="entry name" value="HATPase_C_sf"/>
</dbReference>
<dbReference type="PANTHER" id="PTHR44936">
    <property type="entry name" value="SENSOR PROTEIN CREC"/>
    <property type="match status" value="1"/>
</dbReference>
<dbReference type="EC" id="2.7.13.3" evidence="3"/>
<evidence type="ECO:0000256" key="2">
    <source>
        <dbReference type="ARBA" id="ARBA00004651"/>
    </source>
</evidence>
<dbReference type="CDD" id="cd06225">
    <property type="entry name" value="HAMP"/>
    <property type="match status" value="1"/>
</dbReference>
<dbReference type="InterPro" id="IPR003661">
    <property type="entry name" value="HisK_dim/P_dom"/>
</dbReference>
<keyword evidence="10" id="KW-0812">Transmembrane</keyword>
<dbReference type="RefSeq" id="WP_146461865.1">
    <property type="nucleotide sequence ID" value="NZ_SJPW01000008.1"/>
</dbReference>
<dbReference type="GO" id="GO:0005886">
    <property type="term" value="C:plasma membrane"/>
    <property type="evidence" value="ECO:0007669"/>
    <property type="project" value="UniProtKB-SubCell"/>
</dbReference>
<name>A0A5C6EDU3_9BACT</name>
<sequence>MTRLFLRFYLGVLLILFVAWLIQAYVFRGTTQAKNIAVIEDALSGGAISARDDLIDGGKEKFAKTLEQVRGRFAYPVMIVDREARPMAAAMNARIERGEAVFHWGKIDVAITGTDQLVEFGPLPEFVGPAQSDVLLGLGSVFLLAAGAIAVLLRPIARQFRNVERTALAIASGDLSARIDGGNKKGVLPIVGAFNNMADRVESLLRSQKELLQAVSHELRTPLARIRFATELVRSADDRTKRELRIDSIDEATDKLDKLVGELLEYTRHDSGTEAVDREQVSLDSVVSEAIQTYEPLYPAIDFQSIQSPNQAELSTNRVTIQRAVDNLVSNAGKYAHSKVVVGVSKQDQSYCIFVEEDGDGIPPEDRQSVFEPFRRLSGDSHPGTGLGLALVRRICELLGGDVNVTDSPLGGAKFMIRLPSDS</sequence>
<dbReference type="SUPFAM" id="SSF47384">
    <property type="entry name" value="Homodimeric domain of signal transducing histidine kinase"/>
    <property type="match status" value="1"/>
</dbReference>
<dbReference type="EMBL" id="SJPW01000008">
    <property type="protein sequence ID" value="TWU46167.1"/>
    <property type="molecule type" value="Genomic_DNA"/>
</dbReference>
<dbReference type="Pfam" id="PF00672">
    <property type="entry name" value="HAMP"/>
    <property type="match status" value="1"/>
</dbReference>
<comment type="subcellular location">
    <subcellularLocation>
        <location evidence="2">Cell membrane</location>
        <topology evidence="2">Multi-pass membrane protein</topology>
    </subcellularLocation>
</comment>
<evidence type="ECO:0000256" key="6">
    <source>
        <dbReference type="ARBA" id="ARBA00022679"/>
    </source>
</evidence>
<dbReference type="PRINTS" id="PR00344">
    <property type="entry name" value="BCTRLSENSOR"/>
</dbReference>
<evidence type="ECO:0000256" key="9">
    <source>
        <dbReference type="ARBA" id="ARBA00022840"/>
    </source>
</evidence>
<dbReference type="SUPFAM" id="SSF55874">
    <property type="entry name" value="ATPase domain of HSP90 chaperone/DNA topoisomerase II/histidine kinase"/>
    <property type="match status" value="1"/>
</dbReference>
<keyword evidence="10" id="KW-1133">Transmembrane helix</keyword>
<dbReference type="SMART" id="SM00387">
    <property type="entry name" value="HATPase_c"/>
    <property type="match status" value="1"/>
</dbReference>
<protein>
    <recommendedName>
        <fullName evidence="3">histidine kinase</fullName>
        <ecNumber evidence="3">2.7.13.3</ecNumber>
    </recommendedName>
</protein>
<evidence type="ECO:0000313" key="14">
    <source>
        <dbReference type="Proteomes" id="UP000318288"/>
    </source>
</evidence>
<dbReference type="InterPro" id="IPR003594">
    <property type="entry name" value="HATPase_dom"/>
</dbReference>
<dbReference type="Gene3D" id="1.10.287.130">
    <property type="match status" value="1"/>
</dbReference>
<accession>A0A5C6EDU3</accession>
<keyword evidence="4" id="KW-1003">Cell membrane</keyword>
<dbReference type="CDD" id="cd00082">
    <property type="entry name" value="HisKA"/>
    <property type="match status" value="1"/>
</dbReference>
<dbReference type="InterPro" id="IPR003660">
    <property type="entry name" value="HAMP_dom"/>
</dbReference>
<feature type="domain" description="HAMP" evidence="12">
    <location>
        <begin position="154"/>
        <end position="206"/>
    </location>
</feature>
<evidence type="ECO:0000256" key="5">
    <source>
        <dbReference type="ARBA" id="ARBA00022553"/>
    </source>
</evidence>
<gene>
    <name evidence="13" type="primary">rstB</name>
    <name evidence="13" type="ORF">Poly51_55620</name>
</gene>
<keyword evidence="8" id="KW-0418">Kinase</keyword>
<dbReference type="Gene3D" id="3.30.565.10">
    <property type="entry name" value="Histidine kinase-like ATPase, C-terminal domain"/>
    <property type="match status" value="1"/>
</dbReference>
<organism evidence="13 14">
    <name type="scientific">Rubripirellula tenax</name>
    <dbReference type="NCBI Taxonomy" id="2528015"/>
    <lineage>
        <taxon>Bacteria</taxon>
        <taxon>Pseudomonadati</taxon>
        <taxon>Planctomycetota</taxon>
        <taxon>Planctomycetia</taxon>
        <taxon>Pirellulales</taxon>
        <taxon>Pirellulaceae</taxon>
        <taxon>Rubripirellula</taxon>
    </lineage>
</organism>
<dbReference type="InterPro" id="IPR050980">
    <property type="entry name" value="2C_sensor_his_kinase"/>
</dbReference>